<dbReference type="AlphaFoldDB" id="A0A0A9FT86"/>
<dbReference type="EMBL" id="GBRH01186378">
    <property type="protein sequence ID" value="JAE11518.1"/>
    <property type="molecule type" value="Transcribed_RNA"/>
</dbReference>
<proteinExistence type="predicted"/>
<name>A0A0A9FT86_ARUDO</name>
<organism evidence="1">
    <name type="scientific">Arundo donax</name>
    <name type="common">Giant reed</name>
    <name type="synonym">Donax arundinaceus</name>
    <dbReference type="NCBI Taxonomy" id="35708"/>
    <lineage>
        <taxon>Eukaryota</taxon>
        <taxon>Viridiplantae</taxon>
        <taxon>Streptophyta</taxon>
        <taxon>Embryophyta</taxon>
        <taxon>Tracheophyta</taxon>
        <taxon>Spermatophyta</taxon>
        <taxon>Magnoliopsida</taxon>
        <taxon>Liliopsida</taxon>
        <taxon>Poales</taxon>
        <taxon>Poaceae</taxon>
        <taxon>PACMAD clade</taxon>
        <taxon>Arundinoideae</taxon>
        <taxon>Arundineae</taxon>
        <taxon>Arundo</taxon>
    </lineage>
</organism>
<evidence type="ECO:0000313" key="1">
    <source>
        <dbReference type="EMBL" id="JAE11518.1"/>
    </source>
</evidence>
<protein>
    <submittedName>
        <fullName evidence="1">Uncharacterized protein</fullName>
    </submittedName>
</protein>
<reference evidence="1" key="1">
    <citation type="submission" date="2014-09" db="EMBL/GenBank/DDBJ databases">
        <authorList>
            <person name="Magalhaes I.L.F."/>
            <person name="Oliveira U."/>
            <person name="Santos F.R."/>
            <person name="Vidigal T.H.D.A."/>
            <person name="Brescovit A.D."/>
            <person name="Santos A.J."/>
        </authorList>
    </citation>
    <scope>NUCLEOTIDE SEQUENCE</scope>
    <source>
        <tissue evidence="1">Shoot tissue taken approximately 20 cm above the soil surface</tissue>
    </source>
</reference>
<reference evidence="1" key="2">
    <citation type="journal article" date="2015" name="Data Brief">
        <title>Shoot transcriptome of the giant reed, Arundo donax.</title>
        <authorList>
            <person name="Barrero R.A."/>
            <person name="Guerrero F.D."/>
            <person name="Moolhuijzen P."/>
            <person name="Goolsby J.A."/>
            <person name="Tidwell J."/>
            <person name="Bellgard S.E."/>
            <person name="Bellgard M.I."/>
        </authorList>
    </citation>
    <scope>NUCLEOTIDE SEQUENCE</scope>
    <source>
        <tissue evidence="1">Shoot tissue taken approximately 20 cm above the soil surface</tissue>
    </source>
</reference>
<accession>A0A0A9FT86</accession>
<sequence>MISKCNSEYTFKKLVCIVSERKCRFQTPVATIHSPQRLLSSNRVYMALCIG</sequence>